<gene>
    <name evidence="2" type="ORF">H4075_06600</name>
</gene>
<sequence>MKPVNHLYILSKGRVAAVNKKDGAIVWEIKLKEYHANSNGYNYGQISAEGDKLFVASSGILFCLRVKDGSLVWVNELKGWGYNFISMAGVANEPAAAAAAATQAAVTAAVITSAT</sequence>
<accession>A0A7G5XK55</accession>
<dbReference type="Pfam" id="PF13360">
    <property type="entry name" value="PQQ_2"/>
    <property type="match status" value="1"/>
</dbReference>
<organism evidence="2 3">
    <name type="scientific">Lacibacter sediminis</name>
    <dbReference type="NCBI Taxonomy" id="2760713"/>
    <lineage>
        <taxon>Bacteria</taxon>
        <taxon>Pseudomonadati</taxon>
        <taxon>Bacteroidota</taxon>
        <taxon>Chitinophagia</taxon>
        <taxon>Chitinophagales</taxon>
        <taxon>Chitinophagaceae</taxon>
        <taxon>Lacibacter</taxon>
    </lineage>
</organism>
<dbReference type="InterPro" id="IPR002372">
    <property type="entry name" value="PQQ_rpt_dom"/>
</dbReference>
<dbReference type="EMBL" id="CP060007">
    <property type="protein sequence ID" value="QNA45858.1"/>
    <property type="molecule type" value="Genomic_DNA"/>
</dbReference>
<dbReference type="InterPro" id="IPR015943">
    <property type="entry name" value="WD40/YVTN_repeat-like_dom_sf"/>
</dbReference>
<keyword evidence="3" id="KW-1185">Reference proteome</keyword>
<dbReference type="Proteomes" id="UP000515344">
    <property type="component" value="Chromosome"/>
</dbReference>
<evidence type="ECO:0000313" key="2">
    <source>
        <dbReference type="EMBL" id="QNA45858.1"/>
    </source>
</evidence>
<dbReference type="Gene3D" id="2.130.10.10">
    <property type="entry name" value="YVTN repeat-like/Quinoprotein amine dehydrogenase"/>
    <property type="match status" value="1"/>
</dbReference>
<dbReference type="RefSeq" id="WP_182805278.1">
    <property type="nucleotide sequence ID" value="NZ_CP060007.1"/>
</dbReference>
<reference evidence="3" key="1">
    <citation type="submission" date="2020-08" db="EMBL/GenBank/DDBJ databases">
        <title>Lacibacter sp. S13-6-6 genome sequencing.</title>
        <authorList>
            <person name="Jin L."/>
        </authorList>
    </citation>
    <scope>NUCLEOTIDE SEQUENCE [LARGE SCALE GENOMIC DNA]</scope>
    <source>
        <strain evidence="3">S13-6-6</strain>
    </source>
</reference>
<proteinExistence type="predicted"/>
<name>A0A7G5XK55_9BACT</name>
<protein>
    <submittedName>
        <fullName evidence="2">PQQ-binding-like beta-propeller repeat protein</fullName>
    </submittedName>
</protein>
<dbReference type="AlphaFoldDB" id="A0A7G5XK55"/>
<evidence type="ECO:0000313" key="3">
    <source>
        <dbReference type="Proteomes" id="UP000515344"/>
    </source>
</evidence>
<dbReference type="InterPro" id="IPR011047">
    <property type="entry name" value="Quinoprotein_ADH-like_sf"/>
</dbReference>
<evidence type="ECO:0000259" key="1">
    <source>
        <dbReference type="Pfam" id="PF13360"/>
    </source>
</evidence>
<dbReference type="KEGG" id="lacs:H4075_06600"/>
<feature type="domain" description="Pyrrolo-quinoline quinone repeat" evidence="1">
    <location>
        <begin position="12"/>
        <end position="83"/>
    </location>
</feature>
<dbReference type="SUPFAM" id="SSF50998">
    <property type="entry name" value="Quinoprotein alcohol dehydrogenase-like"/>
    <property type="match status" value="1"/>
</dbReference>